<dbReference type="InterPro" id="IPR001367">
    <property type="entry name" value="Fe_dep_repressor"/>
</dbReference>
<sequence length="165" mass="18867">MSGLTPRKEDYLKTIFKLSERNKAVRVKDIAQVMGVRAPTVVGIIAMLKEDGYVNQEPYGYLELTDMGREKAKALIQREQLINRFFEYVLELPSKEAKENACAIEHYISPSCLDRFVAFIEFLHTCPYDKPKFLEHFRQFVSTGNGSACVTCCSCDMYKKDEGSN</sequence>
<keyword evidence="2" id="KW-0805">Transcription regulation</keyword>
<dbReference type="Pfam" id="PF02742">
    <property type="entry name" value="Fe_dep_repr_C"/>
    <property type="match status" value="1"/>
</dbReference>
<dbReference type="InterPro" id="IPR036421">
    <property type="entry name" value="Fe_dep_repressor_sf"/>
</dbReference>
<gene>
    <name evidence="6" type="ORF">SAMN05444368_0034</name>
</gene>
<dbReference type="SUPFAM" id="SSF46785">
    <property type="entry name" value="Winged helix' DNA-binding domain"/>
    <property type="match status" value="1"/>
</dbReference>
<dbReference type="PANTHER" id="PTHR33238:SF7">
    <property type="entry name" value="IRON-DEPENDENT TRANSCRIPTIONAL REGULATOR"/>
    <property type="match status" value="1"/>
</dbReference>
<dbReference type="Pfam" id="PF01325">
    <property type="entry name" value="Fe_dep_repress"/>
    <property type="match status" value="1"/>
</dbReference>
<dbReference type="Gene3D" id="1.10.10.10">
    <property type="entry name" value="Winged helix-like DNA-binding domain superfamily/Winged helix DNA-binding domain"/>
    <property type="match status" value="1"/>
</dbReference>
<reference evidence="6 7" key="1">
    <citation type="submission" date="2016-11" db="EMBL/GenBank/DDBJ databases">
        <authorList>
            <person name="Varghese N."/>
            <person name="Submissions S."/>
        </authorList>
    </citation>
    <scope>NUCLEOTIDE SEQUENCE [LARGE SCALE GENOMIC DNA]</scope>
    <source>
        <strain evidence="6 7">DSM 20664</strain>
    </source>
</reference>
<dbReference type="PROSITE" id="PS50944">
    <property type="entry name" value="HTH_DTXR"/>
    <property type="match status" value="1"/>
</dbReference>
<proteinExistence type="inferred from homology"/>
<evidence type="ECO:0000256" key="4">
    <source>
        <dbReference type="ARBA" id="ARBA00023163"/>
    </source>
</evidence>
<dbReference type="Gene3D" id="1.10.60.10">
    <property type="entry name" value="Iron dependent repressor, metal binding and dimerisation domain"/>
    <property type="match status" value="1"/>
</dbReference>
<dbReference type="InterPro" id="IPR036388">
    <property type="entry name" value="WH-like_DNA-bd_sf"/>
</dbReference>
<accession>A0ABY1JAD5</accession>
<evidence type="ECO:0000256" key="1">
    <source>
        <dbReference type="ARBA" id="ARBA00007871"/>
    </source>
</evidence>
<dbReference type="PANTHER" id="PTHR33238">
    <property type="entry name" value="IRON (METAL) DEPENDENT REPRESSOR, DTXR FAMILY"/>
    <property type="match status" value="1"/>
</dbReference>
<dbReference type="InterPro" id="IPR022687">
    <property type="entry name" value="HTH_DTXR"/>
</dbReference>
<keyword evidence="4" id="KW-0804">Transcription</keyword>
<evidence type="ECO:0000256" key="3">
    <source>
        <dbReference type="ARBA" id="ARBA00023125"/>
    </source>
</evidence>
<evidence type="ECO:0000256" key="2">
    <source>
        <dbReference type="ARBA" id="ARBA00023015"/>
    </source>
</evidence>
<feature type="domain" description="HTH dtxR-type" evidence="5">
    <location>
        <begin position="4"/>
        <end position="65"/>
    </location>
</feature>
<dbReference type="InterPro" id="IPR022689">
    <property type="entry name" value="Iron_dep_repressor"/>
</dbReference>
<name>A0ABY1JAD5_9BACT</name>
<dbReference type="InterPro" id="IPR036390">
    <property type="entry name" value="WH_DNA-bd_sf"/>
</dbReference>
<keyword evidence="7" id="KW-1185">Reference proteome</keyword>
<dbReference type="SMART" id="SM00529">
    <property type="entry name" value="HTH_DTXR"/>
    <property type="match status" value="1"/>
</dbReference>
<dbReference type="Proteomes" id="UP000185093">
    <property type="component" value="Unassembled WGS sequence"/>
</dbReference>
<organism evidence="6 7">
    <name type="scientific">Acetomicrobium flavidum</name>
    <dbReference type="NCBI Taxonomy" id="49896"/>
    <lineage>
        <taxon>Bacteria</taxon>
        <taxon>Thermotogati</taxon>
        <taxon>Synergistota</taxon>
        <taxon>Synergistia</taxon>
        <taxon>Synergistales</taxon>
        <taxon>Acetomicrobiaceae</taxon>
        <taxon>Acetomicrobium</taxon>
    </lineage>
</organism>
<keyword evidence="3" id="KW-0238">DNA-binding</keyword>
<dbReference type="RefSeq" id="WP_074198906.1">
    <property type="nucleotide sequence ID" value="NZ_DAONBL010000035.1"/>
</dbReference>
<dbReference type="SUPFAM" id="SSF47979">
    <property type="entry name" value="Iron-dependent repressor protein, dimerization domain"/>
    <property type="match status" value="1"/>
</dbReference>
<comment type="similarity">
    <text evidence="1">Belongs to the DtxR/MntR family.</text>
</comment>
<evidence type="ECO:0000313" key="6">
    <source>
        <dbReference type="EMBL" id="SIN61888.1"/>
    </source>
</evidence>
<dbReference type="EMBL" id="FSQZ01000001">
    <property type="protein sequence ID" value="SIN61888.1"/>
    <property type="molecule type" value="Genomic_DNA"/>
</dbReference>
<evidence type="ECO:0000259" key="5">
    <source>
        <dbReference type="PROSITE" id="PS50944"/>
    </source>
</evidence>
<dbReference type="InterPro" id="IPR050536">
    <property type="entry name" value="DtxR_MntR_Metal-Reg"/>
</dbReference>
<comment type="caution">
    <text evidence="6">The sequence shown here is derived from an EMBL/GenBank/DDBJ whole genome shotgun (WGS) entry which is preliminary data.</text>
</comment>
<evidence type="ECO:0000313" key="7">
    <source>
        <dbReference type="Proteomes" id="UP000185093"/>
    </source>
</evidence>
<protein>
    <submittedName>
        <fullName evidence="6">Iron (Metal) dependent repressor, DtxR family</fullName>
    </submittedName>
</protein>